<feature type="transmembrane region" description="Helical" evidence="1">
    <location>
        <begin position="133"/>
        <end position="156"/>
    </location>
</feature>
<reference evidence="2 3" key="2">
    <citation type="journal article" date="2023" name="Mol. Biol. Evol.">
        <title>Genomics of Secondarily Temperate Adaptation in the Only Non-Antarctic Icefish.</title>
        <authorList>
            <person name="Rivera-Colon A.G."/>
            <person name="Rayamajhi N."/>
            <person name="Minhas B.F."/>
            <person name="Madrigal G."/>
            <person name="Bilyk K.T."/>
            <person name="Yoon V."/>
            <person name="Hune M."/>
            <person name="Gregory S."/>
            <person name="Cheng C.H.C."/>
            <person name="Catchen J.M."/>
        </authorList>
    </citation>
    <scope>NUCLEOTIDE SEQUENCE [LARGE SCALE GENOMIC DNA]</scope>
    <source>
        <strain evidence="2">JMC-PN-2008</strain>
    </source>
</reference>
<keyword evidence="1" id="KW-0472">Membrane</keyword>
<dbReference type="AlphaFoldDB" id="A0AAN7WVV9"/>
<keyword evidence="3" id="KW-1185">Reference proteome</keyword>
<protein>
    <recommendedName>
        <fullName evidence="4">Transmembrane protein</fullName>
    </recommendedName>
</protein>
<dbReference type="EMBL" id="JAUZQC010000020">
    <property type="protein sequence ID" value="KAK5852603.1"/>
    <property type="molecule type" value="Genomic_DNA"/>
</dbReference>
<sequence length="216" mass="24399">MQNNDGKRQYPEPGGLQQGPDCNVLLSVIDMTQDKDNDDVTLFCASSCEKTVDWWWYVLVAVGLAALLITIVAVIRWKRAKGDRTHMDDRIAGPKEDVSYASVSYSKNNSSKAQVRTTTETNEKESGKERSDWWLYVVVAVGLAALLIIAVAVVGWRKSKETQIDDRIRLTSNPTVTQSVPKAVRTRRILKRRFSTPRSATQTPTVQPRFWLVKMK</sequence>
<proteinExistence type="predicted"/>
<feature type="transmembrane region" description="Helical" evidence="1">
    <location>
        <begin position="54"/>
        <end position="77"/>
    </location>
</feature>
<name>A0AAN7WVV9_ELEMC</name>
<dbReference type="Proteomes" id="UP001346869">
    <property type="component" value="Unassembled WGS sequence"/>
</dbReference>
<evidence type="ECO:0000313" key="3">
    <source>
        <dbReference type="Proteomes" id="UP001346869"/>
    </source>
</evidence>
<organism evidence="2 3">
    <name type="scientific">Eleginops maclovinus</name>
    <name type="common">Patagonian blennie</name>
    <name type="synonym">Eleginus maclovinus</name>
    <dbReference type="NCBI Taxonomy" id="56733"/>
    <lineage>
        <taxon>Eukaryota</taxon>
        <taxon>Metazoa</taxon>
        <taxon>Chordata</taxon>
        <taxon>Craniata</taxon>
        <taxon>Vertebrata</taxon>
        <taxon>Euteleostomi</taxon>
        <taxon>Actinopterygii</taxon>
        <taxon>Neopterygii</taxon>
        <taxon>Teleostei</taxon>
        <taxon>Neoteleostei</taxon>
        <taxon>Acanthomorphata</taxon>
        <taxon>Eupercaria</taxon>
        <taxon>Perciformes</taxon>
        <taxon>Notothenioidei</taxon>
        <taxon>Eleginopidae</taxon>
        <taxon>Eleginops</taxon>
    </lineage>
</organism>
<evidence type="ECO:0008006" key="4">
    <source>
        <dbReference type="Google" id="ProtNLM"/>
    </source>
</evidence>
<evidence type="ECO:0000256" key="1">
    <source>
        <dbReference type="SAM" id="Phobius"/>
    </source>
</evidence>
<reference evidence="2 3" key="1">
    <citation type="journal article" date="2023" name="Genes (Basel)">
        <title>Chromosome-Level Genome Assembly and Circadian Gene Repertoire of the Patagonia Blennie Eleginops maclovinus-The Closest Ancestral Proxy of Antarctic Cryonotothenioids.</title>
        <authorList>
            <person name="Cheng C.C."/>
            <person name="Rivera-Colon A.G."/>
            <person name="Minhas B.F."/>
            <person name="Wilson L."/>
            <person name="Rayamajhi N."/>
            <person name="Vargas-Chacoff L."/>
            <person name="Catchen J.M."/>
        </authorList>
    </citation>
    <scope>NUCLEOTIDE SEQUENCE [LARGE SCALE GENOMIC DNA]</scope>
    <source>
        <strain evidence="2">JMC-PN-2008</strain>
    </source>
</reference>
<keyword evidence="1" id="KW-0812">Transmembrane</keyword>
<keyword evidence="1" id="KW-1133">Transmembrane helix</keyword>
<comment type="caution">
    <text evidence="2">The sequence shown here is derived from an EMBL/GenBank/DDBJ whole genome shotgun (WGS) entry which is preliminary data.</text>
</comment>
<gene>
    <name evidence="2" type="ORF">PBY51_006455</name>
</gene>
<evidence type="ECO:0000313" key="2">
    <source>
        <dbReference type="EMBL" id="KAK5852603.1"/>
    </source>
</evidence>
<accession>A0AAN7WVV9</accession>